<dbReference type="STRING" id="550540.Fbal_1114"/>
<dbReference type="PANTHER" id="PTHR30336">
    <property type="entry name" value="INNER MEMBRANE PROTEIN, PROBABLE PERMEASE"/>
    <property type="match status" value="1"/>
</dbReference>
<evidence type="ECO:0000313" key="3">
    <source>
        <dbReference type="EMBL" id="ADN75323.1"/>
    </source>
</evidence>
<keyword evidence="4" id="KW-1185">Reference proteome</keyword>
<dbReference type="GeneID" id="67181351"/>
<accession>E1SVH7</accession>
<feature type="transmembrane region" description="Helical" evidence="1">
    <location>
        <begin position="12"/>
        <end position="29"/>
    </location>
</feature>
<dbReference type="CDD" id="cd06259">
    <property type="entry name" value="YdcF-like"/>
    <property type="match status" value="1"/>
</dbReference>
<dbReference type="EMBL" id="CP002209">
    <property type="protein sequence ID" value="ADN75323.1"/>
    <property type="molecule type" value="Genomic_DNA"/>
</dbReference>
<keyword evidence="1" id="KW-0472">Membrane</keyword>
<dbReference type="GO" id="GO:0005886">
    <property type="term" value="C:plasma membrane"/>
    <property type="evidence" value="ECO:0007669"/>
    <property type="project" value="TreeGrafter"/>
</dbReference>
<keyword evidence="1" id="KW-0812">Transmembrane</keyword>
<dbReference type="InterPro" id="IPR014729">
    <property type="entry name" value="Rossmann-like_a/b/a_fold"/>
</dbReference>
<dbReference type="OrthoDB" id="9809813at2"/>
<dbReference type="InterPro" id="IPR051599">
    <property type="entry name" value="Cell_Envelope_Assoc"/>
</dbReference>
<protein>
    <recommendedName>
        <fullName evidence="2">DUF218 domain-containing protein</fullName>
    </recommendedName>
</protein>
<reference evidence="3 4" key="1">
    <citation type="journal article" date="2010" name="Stand. Genomic Sci.">
        <title>Complete genome sequence of Ferrimonas balearica type strain (PAT).</title>
        <authorList>
            <person name="Nolan M."/>
            <person name="Sikorski J."/>
            <person name="Davenport K."/>
            <person name="Lucas S."/>
            <person name="Glavina Del Rio T."/>
            <person name="Tice H."/>
            <person name="Cheng J."/>
            <person name="Goodwin L."/>
            <person name="Pitluck S."/>
            <person name="Liolios K."/>
            <person name="Ivanova N."/>
            <person name="Mavromatis K."/>
            <person name="Ovchinnikova G."/>
            <person name="Pati A."/>
            <person name="Chen A."/>
            <person name="Palaniappan K."/>
            <person name="Land M."/>
            <person name="Hauser L."/>
            <person name="Chang Y."/>
            <person name="Jeffries C."/>
            <person name="Tapia R."/>
            <person name="Brettin T."/>
            <person name="Detter J."/>
            <person name="Han C."/>
            <person name="Yasawong M."/>
            <person name="Rohde M."/>
            <person name="Tindall B."/>
            <person name="Goker M."/>
            <person name="Woyke T."/>
            <person name="Bristow J."/>
            <person name="Eisen J."/>
            <person name="Markowitz V."/>
            <person name="Hugenholtz P."/>
            <person name="Kyrpides N."/>
            <person name="Klenk H."/>
            <person name="Lapidus A."/>
        </authorList>
    </citation>
    <scope>NUCLEOTIDE SEQUENCE [LARGE SCALE GENOMIC DNA]</scope>
    <source>
        <strain evidence="4">DSM 9799 / CCM 4581 / KCTC 23876 / PAT</strain>
    </source>
</reference>
<dbReference type="InterPro" id="IPR003848">
    <property type="entry name" value="DUF218"/>
</dbReference>
<feature type="transmembrane region" description="Helical" evidence="1">
    <location>
        <begin position="36"/>
        <end position="56"/>
    </location>
</feature>
<proteinExistence type="predicted"/>
<evidence type="ECO:0000313" key="4">
    <source>
        <dbReference type="Proteomes" id="UP000006683"/>
    </source>
</evidence>
<dbReference type="GO" id="GO:0043164">
    <property type="term" value="P:Gram-negative-bacterium-type cell wall biogenesis"/>
    <property type="evidence" value="ECO:0007669"/>
    <property type="project" value="TreeGrafter"/>
</dbReference>
<dbReference type="RefSeq" id="WP_013344629.1">
    <property type="nucleotide sequence ID" value="NC_014541.1"/>
</dbReference>
<dbReference type="Proteomes" id="UP000006683">
    <property type="component" value="Chromosome"/>
</dbReference>
<keyword evidence="1" id="KW-1133">Transmembrane helix</keyword>
<dbReference type="Pfam" id="PF02698">
    <property type="entry name" value="DUF218"/>
    <property type="match status" value="1"/>
</dbReference>
<organism evidence="3 4">
    <name type="scientific">Ferrimonas balearica (strain DSM 9799 / CCM 4581 / KCTC 23876 / PAT)</name>
    <dbReference type="NCBI Taxonomy" id="550540"/>
    <lineage>
        <taxon>Bacteria</taxon>
        <taxon>Pseudomonadati</taxon>
        <taxon>Pseudomonadota</taxon>
        <taxon>Gammaproteobacteria</taxon>
        <taxon>Alteromonadales</taxon>
        <taxon>Ferrimonadaceae</taxon>
        <taxon>Ferrimonas</taxon>
    </lineage>
</organism>
<evidence type="ECO:0000256" key="1">
    <source>
        <dbReference type="SAM" id="Phobius"/>
    </source>
</evidence>
<dbReference type="Gene3D" id="3.40.50.620">
    <property type="entry name" value="HUPs"/>
    <property type="match status" value="1"/>
</dbReference>
<dbReference type="KEGG" id="fbl:Fbal_1114"/>
<name>E1SVH7_FERBD</name>
<dbReference type="PANTHER" id="PTHR30336:SF4">
    <property type="entry name" value="ENVELOPE BIOGENESIS FACTOR ELYC"/>
    <property type="match status" value="1"/>
</dbReference>
<gene>
    <name evidence="3" type="ordered locus">Fbal_1114</name>
</gene>
<evidence type="ECO:0000259" key="2">
    <source>
        <dbReference type="Pfam" id="PF02698"/>
    </source>
</evidence>
<sequence length="243" mass="26108">MGFWLKKAITALILPIPLACALILAGLLLRRRAPKLALTLLLAGPVYLLALSFSPISTALANSLESHYTSWQPGAEVAYVLVLGSSHSSHPDRAATAQLSATALGRLMEGIRVWRANPDATLVLSGFAGSDPTPHAELMKCAAIEQGVPESHIHTFPQARDTEQEARLTAPLVGAAPAVLVTSASHMDRALSLYQAQGLSVTPAATDFIAQPTRAWYFSARNLWTSQRVIHEYLGQLWLAIKS</sequence>
<dbReference type="GO" id="GO:0000270">
    <property type="term" value="P:peptidoglycan metabolic process"/>
    <property type="evidence" value="ECO:0007669"/>
    <property type="project" value="TreeGrafter"/>
</dbReference>
<dbReference type="HOGENOM" id="CLU_053514_0_1_6"/>
<dbReference type="eggNOG" id="COG1434">
    <property type="taxonomic scope" value="Bacteria"/>
</dbReference>
<dbReference type="AlphaFoldDB" id="E1SVH7"/>
<feature type="domain" description="DUF218" evidence="2">
    <location>
        <begin position="79"/>
        <end position="235"/>
    </location>
</feature>